<sequence length="185" mass="20553">MKKLIFIPILVLTVVAGLVFANRENRIEPSKKSISEPTSSATLSAEEKKAARKKWEATPGGIIFKKWEASPAGKKVYAAVAKISKPTKNFTGMEAVISSLSLPPGSRLGFGMMVKIDNEDYILSFGPEKSSEFEQLHKLKVKDKIIIKSRFVSFAPKYAYPIIAGEYIERNNEIIYKRPPNKGSC</sequence>
<dbReference type="AlphaFoldDB" id="A0AAE3H868"/>
<dbReference type="RefSeq" id="WP_255039766.1">
    <property type="nucleotide sequence ID" value="NZ_RJUF01000194.1"/>
</dbReference>
<evidence type="ECO:0000313" key="2">
    <source>
        <dbReference type="Proteomes" id="UP001204144"/>
    </source>
</evidence>
<proteinExistence type="predicted"/>
<reference evidence="1 2" key="1">
    <citation type="submission" date="2018-11" db="EMBL/GenBank/DDBJ databases">
        <title>Novel bacteria species description.</title>
        <authorList>
            <person name="Han J.-H."/>
        </authorList>
    </citation>
    <scope>NUCLEOTIDE SEQUENCE [LARGE SCALE GENOMIC DNA]</scope>
    <source>
        <strain evidence="1 2">KCTC23259</strain>
    </source>
</reference>
<protein>
    <submittedName>
        <fullName evidence="1">Uncharacterized protein</fullName>
    </submittedName>
</protein>
<evidence type="ECO:0000313" key="1">
    <source>
        <dbReference type="EMBL" id="MCP9766061.1"/>
    </source>
</evidence>
<name>A0AAE3H868_9BACT</name>
<gene>
    <name evidence="1" type="ORF">EGI31_24250</name>
</gene>
<accession>A0AAE3H868</accession>
<keyword evidence="2" id="KW-1185">Reference proteome</keyword>
<comment type="caution">
    <text evidence="1">The sequence shown here is derived from an EMBL/GenBank/DDBJ whole genome shotgun (WGS) entry which is preliminary data.</text>
</comment>
<dbReference type="Proteomes" id="UP001204144">
    <property type="component" value="Unassembled WGS sequence"/>
</dbReference>
<dbReference type="EMBL" id="RJUF01000194">
    <property type="protein sequence ID" value="MCP9766061.1"/>
    <property type="molecule type" value="Genomic_DNA"/>
</dbReference>
<organism evidence="1 2">
    <name type="scientific">Lacihabitans soyangensis</name>
    <dbReference type="NCBI Taxonomy" id="869394"/>
    <lineage>
        <taxon>Bacteria</taxon>
        <taxon>Pseudomonadati</taxon>
        <taxon>Bacteroidota</taxon>
        <taxon>Cytophagia</taxon>
        <taxon>Cytophagales</taxon>
        <taxon>Leadbetterellaceae</taxon>
        <taxon>Lacihabitans</taxon>
    </lineage>
</organism>